<protein>
    <recommendedName>
        <fullName evidence="1">Acyl-CoA oxidase C-alpha1 domain-containing protein</fullName>
    </recommendedName>
</protein>
<dbReference type="PANTHER" id="PTHR10909:SF382">
    <property type="entry name" value="ACYL-COENZYME A OXIDASE"/>
    <property type="match status" value="1"/>
</dbReference>
<evidence type="ECO:0000259" key="1">
    <source>
        <dbReference type="Pfam" id="PF22924"/>
    </source>
</evidence>
<proteinExistence type="predicted"/>
<dbReference type="GO" id="GO:0005777">
    <property type="term" value="C:peroxisome"/>
    <property type="evidence" value="ECO:0007669"/>
    <property type="project" value="InterPro"/>
</dbReference>
<dbReference type="InterPro" id="IPR009100">
    <property type="entry name" value="AcylCoA_DH/oxidase_NM_dom_sf"/>
</dbReference>
<feature type="domain" description="Acyl-CoA oxidase C-alpha1" evidence="1">
    <location>
        <begin position="258"/>
        <end position="388"/>
    </location>
</feature>
<sequence length="562" mass="62908">MDRILQQDVWHIRHDAQPQYSRDEIKLHYRRAESLVRTSGLSARDILHLTPKFWEFHFDLISCRDMTSFIIATIHLNLCVGTIARYAERRQDLQQLLDDLLSFNTCGEFMLTEVGHGLDARNLETVATQLTDGTYDLHSPTSAAAKAMPPTTPLPEVHRMAVVFARLIIQGEDRGVKPFIVDLSDKGDMRNGVTSLALPTRPGTKPPDHSITSFYHVHLPATALLGMASKPADPRDDFLAQIWRVSVGTLSLSIMGVSALRVGAYIAATYSQRRTITGSKGETIPIIRFGTQRRPILKALAYGEILHAFARWAAEEFTNGQHGDEVRMAIATAFKVLVVRSCESLHELMERCGWQGLYTYNQVSELAATFQGNVVAEGDAMVISIRLACELLEGKYSLPLAADRKSNLARLEAGLFQEASDRVALLSCHHRSESFNSKILPQCRKLVEAAGQRMAYDAAKKSGAVFPEVLDMFEKACIAENQGWFIENIHRRRSDILEDEDRAFDNLLPLLPELMRRTEAEPYVTAPIVDEDRWKTFVSGLPRFSTSVRNGSVSLASKKSRL</sequence>
<dbReference type="InterPro" id="IPR036250">
    <property type="entry name" value="AcylCo_DH-like_C"/>
</dbReference>
<dbReference type="Gene3D" id="2.40.110.10">
    <property type="entry name" value="Butyryl-CoA Dehydrogenase, subunit A, domain 2"/>
    <property type="match status" value="1"/>
</dbReference>
<dbReference type="Gene3D" id="1.20.140.10">
    <property type="entry name" value="Butyryl-CoA Dehydrogenase, subunit A, domain 3"/>
    <property type="match status" value="1"/>
</dbReference>
<name>A0AAD9ED60_9PEZI</name>
<evidence type="ECO:0000313" key="2">
    <source>
        <dbReference type="EMBL" id="KAK1840601.1"/>
    </source>
</evidence>
<accession>A0AAD9ED60</accession>
<dbReference type="InterPro" id="IPR046373">
    <property type="entry name" value="Acyl-CoA_Oxase/DH_mid-dom_sf"/>
</dbReference>
<dbReference type="SUPFAM" id="SSF47203">
    <property type="entry name" value="Acyl-CoA dehydrogenase C-terminal domain-like"/>
    <property type="match status" value="1"/>
</dbReference>
<gene>
    <name evidence="2" type="ORF">CCHR01_16776</name>
</gene>
<reference evidence="2" key="1">
    <citation type="submission" date="2023-01" db="EMBL/GenBank/DDBJ databases">
        <title>Colletotrichum chrysophilum M932 genome sequence.</title>
        <authorList>
            <person name="Baroncelli R."/>
        </authorList>
    </citation>
    <scope>NUCLEOTIDE SEQUENCE</scope>
    <source>
        <strain evidence="2">M932</strain>
    </source>
</reference>
<dbReference type="Proteomes" id="UP001243330">
    <property type="component" value="Unassembled WGS sequence"/>
</dbReference>
<dbReference type="GO" id="GO:0005504">
    <property type="term" value="F:fatty acid binding"/>
    <property type="evidence" value="ECO:0007669"/>
    <property type="project" value="TreeGrafter"/>
</dbReference>
<dbReference type="GO" id="GO:0071949">
    <property type="term" value="F:FAD binding"/>
    <property type="evidence" value="ECO:0007669"/>
    <property type="project" value="InterPro"/>
</dbReference>
<dbReference type="GO" id="GO:0055088">
    <property type="term" value="P:lipid homeostasis"/>
    <property type="evidence" value="ECO:0007669"/>
    <property type="project" value="TreeGrafter"/>
</dbReference>
<keyword evidence="3" id="KW-1185">Reference proteome</keyword>
<dbReference type="SUPFAM" id="SSF56645">
    <property type="entry name" value="Acyl-CoA dehydrogenase NM domain-like"/>
    <property type="match status" value="1"/>
</dbReference>
<comment type="caution">
    <text evidence="2">The sequence shown here is derived from an EMBL/GenBank/DDBJ whole genome shotgun (WGS) entry which is preliminary data.</text>
</comment>
<dbReference type="InterPro" id="IPR055060">
    <property type="entry name" value="ACOX_C_alpha1"/>
</dbReference>
<dbReference type="EMBL" id="JAQOWY010000547">
    <property type="protein sequence ID" value="KAK1840601.1"/>
    <property type="molecule type" value="Genomic_DNA"/>
</dbReference>
<dbReference type="GO" id="GO:0003997">
    <property type="term" value="F:acyl-CoA oxidase activity"/>
    <property type="evidence" value="ECO:0007669"/>
    <property type="project" value="InterPro"/>
</dbReference>
<evidence type="ECO:0000313" key="3">
    <source>
        <dbReference type="Proteomes" id="UP001243330"/>
    </source>
</evidence>
<organism evidence="2 3">
    <name type="scientific">Colletotrichum chrysophilum</name>
    <dbReference type="NCBI Taxonomy" id="1836956"/>
    <lineage>
        <taxon>Eukaryota</taxon>
        <taxon>Fungi</taxon>
        <taxon>Dikarya</taxon>
        <taxon>Ascomycota</taxon>
        <taxon>Pezizomycotina</taxon>
        <taxon>Sordariomycetes</taxon>
        <taxon>Hypocreomycetidae</taxon>
        <taxon>Glomerellales</taxon>
        <taxon>Glomerellaceae</taxon>
        <taxon>Colletotrichum</taxon>
        <taxon>Colletotrichum gloeosporioides species complex</taxon>
    </lineage>
</organism>
<dbReference type="AlphaFoldDB" id="A0AAD9ED60"/>
<dbReference type="GO" id="GO:0033540">
    <property type="term" value="P:fatty acid beta-oxidation using acyl-CoA oxidase"/>
    <property type="evidence" value="ECO:0007669"/>
    <property type="project" value="TreeGrafter"/>
</dbReference>
<dbReference type="Pfam" id="PF22924">
    <property type="entry name" value="ACOX_C_alpha1"/>
    <property type="match status" value="1"/>
</dbReference>
<dbReference type="PANTHER" id="PTHR10909">
    <property type="entry name" value="ELECTRON TRANSPORT OXIDOREDUCTASE"/>
    <property type="match status" value="1"/>
</dbReference>
<dbReference type="InterPro" id="IPR012258">
    <property type="entry name" value="Acyl-CoA_oxidase"/>
</dbReference>